<protein>
    <submittedName>
        <fullName evidence="2">Uncharacterized protein</fullName>
    </submittedName>
</protein>
<keyword evidence="1" id="KW-0812">Transmembrane</keyword>
<evidence type="ECO:0000313" key="2">
    <source>
        <dbReference type="EMBL" id="KAF3077682.1"/>
    </source>
</evidence>
<comment type="caution">
    <text evidence="2">The sequence shown here is derived from an EMBL/GenBank/DDBJ whole genome shotgun (WGS) entry which is preliminary data.</text>
</comment>
<feature type="transmembrane region" description="Helical" evidence="1">
    <location>
        <begin position="16"/>
        <end position="41"/>
    </location>
</feature>
<organism evidence="2 3">
    <name type="scientific">Trichoderma lentiforme</name>
    <dbReference type="NCBI Taxonomy" id="1567552"/>
    <lineage>
        <taxon>Eukaryota</taxon>
        <taxon>Fungi</taxon>
        <taxon>Dikarya</taxon>
        <taxon>Ascomycota</taxon>
        <taxon>Pezizomycotina</taxon>
        <taxon>Sordariomycetes</taxon>
        <taxon>Hypocreomycetidae</taxon>
        <taxon>Hypocreales</taxon>
        <taxon>Hypocreaceae</taxon>
        <taxon>Trichoderma</taxon>
    </lineage>
</organism>
<gene>
    <name evidence="2" type="ORF">CFAM422_000433</name>
</gene>
<dbReference type="Proteomes" id="UP000801864">
    <property type="component" value="Unassembled WGS sequence"/>
</dbReference>
<keyword evidence="1" id="KW-0472">Membrane</keyword>
<keyword evidence="1" id="KW-1133">Transmembrane helix</keyword>
<name>A0A9P4XSB7_9HYPO</name>
<keyword evidence="3" id="KW-1185">Reference proteome</keyword>
<evidence type="ECO:0000313" key="3">
    <source>
        <dbReference type="Proteomes" id="UP000801864"/>
    </source>
</evidence>
<reference evidence="2 3" key="1">
    <citation type="submission" date="2018-06" db="EMBL/GenBank/DDBJ databases">
        <title>Genome analysis of cellulolytic fungus Trichoderma lentiforme CFAM-422.</title>
        <authorList>
            <person name="Steindorff A.S."/>
            <person name="Formighieri E.F."/>
            <person name="Midorikawa G.E.O."/>
            <person name="Tamietti M.S."/>
            <person name="Ramos E.Z."/>
            <person name="Silva A.S."/>
            <person name="Bon E.P.S."/>
            <person name="Mendes T.D."/>
            <person name="Damaso M.C.T."/>
            <person name="Favaro L.C.L."/>
        </authorList>
    </citation>
    <scope>NUCLEOTIDE SEQUENCE [LARGE SCALE GENOMIC DNA]</scope>
    <source>
        <strain evidence="2 3">CFAM-422</strain>
    </source>
</reference>
<evidence type="ECO:0000256" key="1">
    <source>
        <dbReference type="SAM" id="Phobius"/>
    </source>
</evidence>
<dbReference type="AlphaFoldDB" id="A0A9P4XSB7"/>
<accession>A0A9P4XSB7</accession>
<dbReference type="EMBL" id="QLNT01000001">
    <property type="protein sequence ID" value="KAF3077682.1"/>
    <property type="molecule type" value="Genomic_DNA"/>
</dbReference>
<proteinExistence type="predicted"/>
<sequence length="87" mass="10023">MDLDLSHVIVDGLEGFLYTLLVAFMFYILGICVEPFVYLVVMALRRPNGERWQYFRNGLGNAFADAAADYKHFLFRIAGRVEDNEQV</sequence>